<dbReference type="AlphaFoldDB" id="X0V8T4"/>
<accession>X0V8T4</accession>
<comment type="caution">
    <text evidence="1">The sequence shown here is derived from an EMBL/GenBank/DDBJ whole genome shotgun (WGS) entry which is preliminary data.</text>
</comment>
<protein>
    <submittedName>
        <fullName evidence="1">Uncharacterized protein</fullName>
    </submittedName>
</protein>
<organism evidence="1">
    <name type="scientific">marine sediment metagenome</name>
    <dbReference type="NCBI Taxonomy" id="412755"/>
    <lineage>
        <taxon>unclassified sequences</taxon>
        <taxon>metagenomes</taxon>
        <taxon>ecological metagenomes</taxon>
    </lineage>
</organism>
<evidence type="ECO:0000313" key="1">
    <source>
        <dbReference type="EMBL" id="GAG08888.1"/>
    </source>
</evidence>
<gene>
    <name evidence="1" type="ORF">S01H1_36980</name>
</gene>
<dbReference type="EMBL" id="BARS01023208">
    <property type="protein sequence ID" value="GAG08888.1"/>
    <property type="molecule type" value="Genomic_DNA"/>
</dbReference>
<sequence>MSDRYGALTVCLDDDFREEDMAKIVQAIEMVKHVQSIALHVTDVSHFMAESRAREWYRTKLIALLREEETP</sequence>
<proteinExistence type="predicted"/>
<reference evidence="1" key="1">
    <citation type="journal article" date="2014" name="Front. Microbiol.">
        <title>High frequency of phylogenetically diverse reductive dehalogenase-homologous genes in deep subseafloor sedimentary metagenomes.</title>
        <authorList>
            <person name="Kawai M."/>
            <person name="Futagami T."/>
            <person name="Toyoda A."/>
            <person name="Takaki Y."/>
            <person name="Nishi S."/>
            <person name="Hori S."/>
            <person name="Arai W."/>
            <person name="Tsubouchi T."/>
            <person name="Morono Y."/>
            <person name="Uchiyama I."/>
            <person name="Ito T."/>
            <person name="Fujiyama A."/>
            <person name="Inagaki F."/>
            <person name="Takami H."/>
        </authorList>
    </citation>
    <scope>NUCLEOTIDE SEQUENCE</scope>
    <source>
        <strain evidence="1">Expedition CK06-06</strain>
    </source>
</reference>
<name>X0V8T4_9ZZZZ</name>